<accession>A0A4Y9XL74</accession>
<sequence>MSLQALPTDILIVVIKVLDLQELVALSQTCKLFKTLVHDFGWANYIRLHPRDSCSLDKSLRTWDPLSQVRHHVLTDKAWARHKFAARPLSRPWQGKLQPLLAINPTRLVVAAGHTVYSYIFTTSGHLESAPGIQFECSYNLSTPHNQRRDITSLAFAPDSGMDRTLYIGFEHGALERVFLPPSKIGQRDVAVGPTLRTPFNYHYGVLIESLSISGDLLLSLSANGSAGLLNLSSVAPTPTMIDLEDRGWSTHLSTHSST</sequence>
<evidence type="ECO:0000313" key="3">
    <source>
        <dbReference type="Proteomes" id="UP000298327"/>
    </source>
</evidence>
<dbReference type="InterPro" id="IPR036047">
    <property type="entry name" value="F-box-like_dom_sf"/>
</dbReference>
<dbReference type="AlphaFoldDB" id="A0A4Y9XL74"/>
<feature type="non-terminal residue" evidence="2">
    <location>
        <position position="259"/>
    </location>
</feature>
<name>A0A4Y9XL74_9AGAM</name>
<feature type="domain" description="F-box" evidence="1">
    <location>
        <begin position="1"/>
        <end position="48"/>
    </location>
</feature>
<dbReference type="SUPFAM" id="SSF81383">
    <property type="entry name" value="F-box domain"/>
    <property type="match status" value="1"/>
</dbReference>
<dbReference type="InterPro" id="IPR015943">
    <property type="entry name" value="WD40/YVTN_repeat-like_dom_sf"/>
</dbReference>
<comment type="caution">
    <text evidence="2">The sequence shown here is derived from an EMBL/GenBank/DDBJ whole genome shotgun (WGS) entry which is preliminary data.</text>
</comment>
<dbReference type="InterPro" id="IPR001810">
    <property type="entry name" value="F-box_dom"/>
</dbReference>
<dbReference type="SUPFAM" id="SSF50978">
    <property type="entry name" value="WD40 repeat-like"/>
    <property type="match status" value="1"/>
</dbReference>
<dbReference type="Pfam" id="PF12937">
    <property type="entry name" value="F-box-like"/>
    <property type="match status" value="1"/>
</dbReference>
<reference evidence="2 3" key="1">
    <citation type="submission" date="2019-02" db="EMBL/GenBank/DDBJ databases">
        <title>Genome sequencing of the rare red list fungi Dentipellis fragilis.</title>
        <authorList>
            <person name="Buettner E."/>
            <person name="Kellner H."/>
        </authorList>
    </citation>
    <scope>NUCLEOTIDE SEQUENCE [LARGE SCALE GENOMIC DNA]</scope>
    <source>
        <strain evidence="2 3">DSM 105465</strain>
    </source>
</reference>
<dbReference type="Gene3D" id="2.130.10.10">
    <property type="entry name" value="YVTN repeat-like/Quinoprotein amine dehydrogenase"/>
    <property type="match status" value="1"/>
</dbReference>
<gene>
    <name evidence="2" type="ORF">EVG20_g11503</name>
</gene>
<keyword evidence="3" id="KW-1185">Reference proteome</keyword>
<organism evidence="2 3">
    <name type="scientific">Dentipellis fragilis</name>
    <dbReference type="NCBI Taxonomy" id="205917"/>
    <lineage>
        <taxon>Eukaryota</taxon>
        <taxon>Fungi</taxon>
        <taxon>Dikarya</taxon>
        <taxon>Basidiomycota</taxon>
        <taxon>Agaricomycotina</taxon>
        <taxon>Agaricomycetes</taxon>
        <taxon>Russulales</taxon>
        <taxon>Hericiaceae</taxon>
        <taxon>Dentipellis</taxon>
    </lineage>
</organism>
<dbReference type="OrthoDB" id="1259151at2759"/>
<dbReference type="CDD" id="cd09917">
    <property type="entry name" value="F-box_SF"/>
    <property type="match status" value="1"/>
</dbReference>
<evidence type="ECO:0000313" key="2">
    <source>
        <dbReference type="EMBL" id="TFY50462.1"/>
    </source>
</evidence>
<dbReference type="PROSITE" id="PS50181">
    <property type="entry name" value="FBOX"/>
    <property type="match status" value="1"/>
</dbReference>
<dbReference type="InterPro" id="IPR036322">
    <property type="entry name" value="WD40_repeat_dom_sf"/>
</dbReference>
<protein>
    <recommendedName>
        <fullName evidence="1">F-box domain-containing protein</fullName>
    </recommendedName>
</protein>
<dbReference type="EMBL" id="SEOQ01001820">
    <property type="protein sequence ID" value="TFY50462.1"/>
    <property type="molecule type" value="Genomic_DNA"/>
</dbReference>
<proteinExistence type="predicted"/>
<evidence type="ECO:0000259" key="1">
    <source>
        <dbReference type="PROSITE" id="PS50181"/>
    </source>
</evidence>
<dbReference type="Proteomes" id="UP000298327">
    <property type="component" value="Unassembled WGS sequence"/>
</dbReference>